<evidence type="ECO:0000313" key="5">
    <source>
        <dbReference type="Proteomes" id="UP000241107"/>
    </source>
</evidence>
<dbReference type="InterPro" id="IPR056513">
    <property type="entry name" value="INO80F"/>
</dbReference>
<organism evidence="4 5">
    <name type="scientific">Candidozyma pseudohaemuli</name>
    <dbReference type="NCBI Taxonomy" id="418784"/>
    <lineage>
        <taxon>Eukaryota</taxon>
        <taxon>Fungi</taxon>
        <taxon>Dikarya</taxon>
        <taxon>Ascomycota</taxon>
        <taxon>Saccharomycotina</taxon>
        <taxon>Pichiomycetes</taxon>
        <taxon>Metschnikowiaceae</taxon>
        <taxon>Candidozyma</taxon>
    </lineage>
</organism>
<dbReference type="STRING" id="418784.A0A2P7YKE5"/>
<evidence type="ECO:0000256" key="1">
    <source>
        <dbReference type="ARBA" id="ARBA00004123"/>
    </source>
</evidence>
<keyword evidence="2" id="KW-0539">Nucleus</keyword>
<gene>
    <name evidence="4" type="ORF">C7M61_003907</name>
</gene>
<comment type="subcellular location">
    <subcellularLocation>
        <location evidence="1">Nucleus</location>
    </subcellularLocation>
</comment>
<dbReference type="VEuPathDB" id="FungiDB:C7M61_003907"/>
<name>A0A2P7YKE5_9ASCO</name>
<dbReference type="AlphaFoldDB" id="A0A2P7YKE5"/>
<evidence type="ECO:0000256" key="2">
    <source>
        <dbReference type="ARBA" id="ARBA00023242"/>
    </source>
</evidence>
<dbReference type="Proteomes" id="UP000241107">
    <property type="component" value="Unassembled WGS sequence"/>
</dbReference>
<dbReference type="RefSeq" id="XP_024712541.1">
    <property type="nucleotide sequence ID" value="XM_024859239.1"/>
</dbReference>
<evidence type="ECO:0000259" key="3">
    <source>
        <dbReference type="Pfam" id="PF24245"/>
    </source>
</evidence>
<dbReference type="GO" id="GO:0005634">
    <property type="term" value="C:nucleus"/>
    <property type="evidence" value="ECO:0007669"/>
    <property type="project" value="UniProtKB-SubCell"/>
</dbReference>
<evidence type="ECO:0000313" key="4">
    <source>
        <dbReference type="EMBL" id="PSK36436.1"/>
    </source>
</evidence>
<dbReference type="Pfam" id="PF24245">
    <property type="entry name" value="INO80F"/>
    <property type="match status" value="1"/>
</dbReference>
<dbReference type="OrthoDB" id="10070927at2759"/>
<reference evidence="4 5" key="1">
    <citation type="submission" date="2018-03" db="EMBL/GenBank/DDBJ databases">
        <title>Candida pseudohaemulonii genome assembly and annotation.</title>
        <authorList>
            <person name="Munoz J.F."/>
            <person name="Gade L.G."/>
            <person name="Chow N.A."/>
            <person name="Litvintseva A.P."/>
            <person name="Loparev V.N."/>
            <person name="Cuomo C.A."/>
        </authorList>
    </citation>
    <scope>NUCLEOTIDE SEQUENCE [LARGE SCALE GENOMIC DNA]</scope>
    <source>
        <strain evidence="4 5">B12108</strain>
    </source>
</reference>
<dbReference type="GeneID" id="36567295"/>
<feature type="domain" description="INO80 complex subunit F" evidence="3">
    <location>
        <begin position="17"/>
        <end position="62"/>
    </location>
</feature>
<keyword evidence="5" id="KW-1185">Reference proteome</keyword>
<accession>A0A2P7YKE5</accession>
<dbReference type="EMBL" id="PYFQ01000011">
    <property type="protein sequence ID" value="PSK36436.1"/>
    <property type="molecule type" value="Genomic_DNA"/>
</dbReference>
<protein>
    <recommendedName>
        <fullName evidence="3">INO80 complex subunit F domain-containing protein</fullName>
    </recommendedName>
</protein>
<sequence>MANVKDAAPESEEQKIKQKCNELKRRIQEVEECNEISLLALSRTRASIRRYRLQYSVLLERLHDRALAQGHQEGNRPWLPVLFEENSQVVDHASAPITHLHGVAKDEKVFKSPFQAFDSAETKTVSHIAESSKQEAHSILRDTLSTEEQAHFTAKPTDTPEINHVTHAAPARDTDVPILQKNISVAHDDL</sequence>
<proteinExistence type="predicted"/>
<comment type="caution">
    <text evidence="4">The sequence shown here is derived from an EMBL/GenBank/DDBJ whole genome shotgun (WGS) entry which is preliminary data.</text>
</comment>